<feature type="transmembrane region" description="Helical" evidence="7">
    <location>
        <begin position="94"/>
        <end position="111"/>
    </location>
</feature>
<evidence type="ECO:0008006" key="10">
    <source>
        <dbReference type="Google" id="ProtNLM"/>
    </source>
</evidence>
<organism evidence="8 9">
    <name type="scientific">Ancylostoma duodenale</name>
    <dbReference type="NCBI Taxonomy" id="51022"/>
    <lineage>
        <taxon>Eukaryota</taxon>
        <taxon>Metazoa</taxon>
        <taxon>Ecdysozoa</taxon>
        <taxon>Nematoda</taxon>
        <taxon>Chromadorea</taxon>
        <taxon>Rhabditida</taxon>
        <taxon>Rhabditina</taxon>
        <taxon>Rhabditomorpha</taxon>
        <taxon>Strongyloidea</taxon>
        <taxon>Ancylostomatidae</taxon>
        <taxon>Ancylostomatinae</taxon>
        <taxon>Ancylostoma</taxon>
    </lineage>
</organism>
<keyword evidence="5 7" id="KW-1133">Transmembrane helix</keyword>
<evidence type="ECO:0000256" key="4">
    <source>
        <dbReference type="ARBA" id="ARBA00022692"/>
    </source>
</evidence>
<evidence type="ECO:0000313" key="9">
    <source>
        <dbReference type="Proteomes" id="UP000054047"/>
    </source>
</evidence>
<protein>
    <recommendedName>
        <fullName evidence="10">Major facilitator superfamily (MFS) profile domain-containing protein</fullName>
    </recommendedName>
</protein>
<dbReference type="OrthoDB" id="5857750at2759"/>
<dbReference type="SUPFAM" id="SSF103473">
    <property type="entry name" value="MFS general substrate transporter"/>
    <property type="match status" value="1"/>
</dbReference>
<evidence type="ECO:0000256" key="3">
    <source>
        <dbReference type="ARBA" id="ARBA00022448"/>
    </source>
</evidence>
<evidence type="ECO:0000256" key="5">
    <source>
        <dbReference type="ARBA" id="ARBA00022989"/>
    </source>
</evidence>
<dbReference type="GO" id="GO:0022857">
    <property type="term" value="F:transmembrane transporter activity"/>
    <property type="evidence" value="ECO:0007669"/>
    <property type="project" value="InterPro"/>
</dbReference>
<feature type="transmembrane region" description="Helical" evidence="7">
    <location>
        <begin position="12"/>
        <end position="30"/>
    </location>
</feature>
<dbReference type="AlphaFoldDB" id="A0A0C2GCR1"/>
<accession>A0A0C2GCR1</accession>
<evidence type="ECO:0000256" key="6">
    <source>
        <dbReference type="ARBA" id="ARBA00023136"/>
    </source>
</evidence>
<dbReference type="GO" id="GO:0016020">
    <property type="term" value="C:membrane"/>
    <property type="evidence" value="ECO:0007669"/>
    <property type="project" value="UniProtKB-SubCell"/>
</dbReference>
<evidence type="ECO:0000313" key="8">
    <source>
        <dbReference type="EMBL" id="KIH58850.1"/>
    </source>
</evidence>
<feature type="transmembrane region" description="Helical" evidence="7">
    <location>
        <begin position="149"/>
        <end position="173"/>
    </location>
</feature>
<gene>
    <name evidence="8" type="ORF">ANCDUO_10935</name>
</gene>
<sequence length="256" mass="29268">MTVGDFGPYQILFFFIICLPASLPSAFSAFNQPFVVGSPPHHCRLPHDREDLRPKTDDQKVISCFQYNQTQVDAYRSFTSAPIDTYRFGRRRSFFIILSSLVVFGTINAFVKDIQSFIIMRFLTGLPFPALFQIPFIICMEFMGKSGRIFSGLMISLFFGAAMALLGVVAMLIRSFLPESPRWLVSANKWEEAKVQLQRIARINGKQDDVNVEELVEILKANQHLSAEDAKRSHNVTDLFRTPNLRKKTILVTYIW</sequence>
<keyword evidence="4 7" id="KW-0812">Transmembrane</keyword>
<comment type="subcellular location">
    <subcellularLocation>
        <location evidence="1">Membrane</location>
        <topology evidence="1">Multi-pass membrane protein</topology>
    </subcellularLocation>
</comment>
<keyword evidence="9" id="KW-1185">Reference proteome</keyword>
<name>A0A0C2GCR1_9BILA</name>
<dbReference type="Proteomes" id="UP000054047">
    <property type="component" value="Unassembled WGS sequence"/>
</dbReference>
<keyword evidence="3" id="KW-0813">Transport</keyword>
<dbReference type="EMBL" id="KN732637">
    <property type="protein sequence ID" value="KIH58850.1"/>
    <property type="molecule type" value="Genomic_DNA"/>
</dbReference>
<reference evidence="8 9" key="1">
    <citation type="submission" date="2013-12" db="EMBL/GenBank/DDBJ databases">
        <title>Draft genome of the parsitic nematode Ancylostoma duodenale.</title>
        <authorList>
            <person name="Mitreva M."/>
        </authorList>
    </citation>
    <scope>NUCLEOTIDE SEQUENCE [LARGE SCALE GENOMIC DNA]</scope>
    <source>
        <strain evidence="8 9">Zhejiang</strain>
    </source>
</reference>
<keyword evidence="6 7" id="KW-0472">Membrane</keyword>
<dbReference type="Pfam" id="PF00083">
    <property type="entry name" value="Sugar_tr"/>
    <property type="match status" value="1"/>
</dbReference>
<dbReference type="InterPro" id="IPR005828">
    <property type="entry name" value="MFS_sugar_transport-like"/>
</dbReference>
<dbReference type="Gene3D" id="1.20.1250.20">
    <property type="entry name" value="MFS general substrate transporter like domains"/>
    <property type="match status" value="1"/>
</dbReference>
<evidence type="ECO:0000256" key="2">
    <source>
        <dbReference type="ARBA" id="ARBA00008335"/>
    </source>
</evidence>
<evidence type="ECO:0000256" key="1">
    <source>
        <dbReference type="ARBA" id="ARBA00004141"/>
    </source>
</evidence>
<proteinExistence type="inferred from homology"/>
<dbReference type="PANTHER" id="PTHR23511">
    <property type="entry name" value="SYNAPTIC VESICLE GLYCOPROTEIN 2"/>
    <property type="match status" value="1"/>
</dbReference>
<evidence type="ECO:0000256" key="7">
    <source>
        <dbReference type="SAM" id="Phobius"/>
    </source>
</evidence>
<dbReference type="InterPro" id="IPR036259">
    <property type="entry name" value="MFS_trans_sf"/>
</dbReference>
<feature type="transmembrane region" description="Helical" evidence="7">
    <location>
        <begin position="123"/>
        <end position="143"/>
    </location>
</feature>
<comment type="similarity">
    <text evidence="2">Belongs to the major facilitator superfamily.</text>
</comment>